<dbReference type="PANTHER" id="PTHR13068:SF172">
    <property type="entry name" value="TRANSCRIPTION TERMINATION FACTOR FAMILY PROTEIN"/>
    <property type="match status" value="1"/>
</dbReference>
<proteinExistence type="inferred from homology"/>
<gene>
    <name evidence="4" type="ORF">KK1_004370</name>
</gene>
<comment type="similarity">
    <text evidence="1">Belongs to the mTERF family.</text>
</comment>
<keyword evidence="3" id="KW-0809">Transit peptide</keyword>
<keyword evidence="2" id="KW-0804">Transcription</keyword>
<keyword evidence="2" id="KW-0805">Transcription regulation</keyword>
<dbReference type="InterPro" id="IPR038538">
    <property type="entry name" value="MTERF_sf"/>
</dbReference>
<dbReference type="Gene3D" id="1.25.70.10">
    <property type="entry name" value="Transcription termination factor 3, mitochondrial"/>
    <property type="match status" value="1"/>
</dbReference>
<evidence type="ECO:0000313" key="4">
    <source>
        <dbReference type="EMBL" id="KYP58079.1"/>
    </source>
</evidence>
<dbReference type="AlphaFoldDB" id="A0A151STJ1"/>
<keyword evidence="2" id="KW-0806">Transcription termination</keyword>
<evidence type="ECO:0000256" key="3">
    <source>
        <dbReference type="ARBA" id="ARBA00022946"/>
    </source>
</evidence>
<organism evidence="4 5">
    <name type="scientific">Cajanus cajan</name>
    <name type="common">Pigeon pea</name>
    <name type="synonym">Cajanus indicus</name>
    <dbReference type="NCBI Taxonomy" id="3821"/>
    <lineage>
        <taxon>Eukaryota</taxon>
        <taxon>Viridiplantae</taxon>
        <taxon>Streptophyta</taxon>
        <taxon>Embryophyta</taxon>
        <taxon>Tracheophyta</taxon>
        <taxon>Spermatophyta</taxon>
        <taxon>Magnoliopsida</taxon>
        <taxon>eudicotyledons</taxon>
        <taxon>Gunneridae</taxon>
        <taxon>Pentapetalae</taxon>
        <taxon>rosids</taxon>
        <taxon>fabids</taxon>
        <taxon>Fabales</taxon>
        <taxon>Fabaceae</taxon>
        <taxon>Papilionoideae</taxon>
        <taxon>50 kb inversion clade</taxon>
        <taxon>NPAAA clade</taxon>
        <taxon>indigoferoid/millettioid clade</taxon>
        <taxon>Phaseoleae</taxon>
        <taxon>Cajanus</taxon>
    </lineage>
</organism>
<dbReference type="Pfam" id="PF02536">
    <property type="entry name" value="mTERF"/>
    <property type="match status" value="1"/>
</dbReference>
<dbReference type="Gramene" id="C.cajan_04266.t">
    <property type="protein sequence ID" value="C.cajan_04266.t.cds1"/>
    <property type="gene ID" value="C.cajan_04266"/>
</dbReference>
<dbReference type="OMA" id="YSAICFR"/>
<dbReference type="STRING" id="3821.A0A151STJ1"/>
<dbReference type="GO" id="GO:0006353">
    <property type="term" value="P:DNA-templated transcription termination"/>
    <property type="evidence" value="ECO:0007669"/>
    <property type="project" value="UniProtKB-KW"/>
</dbReference>
<reference evidence="4 5" key="1">
    <citation type="journal article" date="2012" name="Nat. Biotechnol.">
        <title>Draft genome sequence of pigeonpea (Cajanus cajan), an orphan legume crop of resource-poor farmers.</title>
        <authorList>
            <person name="Varshney R.K."/>
            <person name="Chen W."/>
            <person name="Li Y."/>
            <person name="Bharti A.K."/>
            <person name="Saxena R.K."/>
            <person name="Schlueter J.A."/>
            <person name="Donoghue M.T."/>
            <person name="Azam S."/>
            <person name="Fan G."/>
            <person name="Whaley A.M."/>
            <person name="Farmer A.D."/>
            <person name="Sheridan J."/>
            <person name="Iwata A."/>
            <person name="Tuteja R."/>
            <person name="Penmetsa R.V."/>
            <person name="Wu W."/>
            <person name="Upadhyaya H.D."/>
            <person name="Yang S.P."/>
            <person name="Shah T."/>
            <person name="Saxena K.B."/>
            <person name="Michael T."/>
            <person name="McCombie W.R."/>
            <person name="Yang B."/>
            <person name="Zhang G."/>
            <person name="Yang H."/>
            <person name="Wang J."/>
            <person name="Spillane C."/>
            <person name="Cook D.R."/>
            <person name="May G.D."/>
            <person name="Xu X."/>
            <person name="Jackson S.A."/>
        </authorList>
    </citation>
    <scope>NUCLEOTIDE SEQUENCE [LARGE SCALE GENOMIC DNA]</scope>
    <source>
        <strain evidence="5">cv. Asha</strain>
    </source>
</reference>
<dbReference type="EMBL" id="CM003613">
    <property type="protein sequence ID" value="KYP58079.1"/>
    <property type="molecule type" value="Genomic_DNA"/>
</dbReference>
<protein>
    <submittedName>
        <fullName evidence="4">Uncharacterized protein</fullName>
    </submittedName>
</protein>
<sequence length="99" mass="11151">MLRSMEKLNAVLGFWVGRLGWDHSALVASPTLFAYSLEKRVIPRALVVQHLMSKGLLKKGASLVTPFSMLDEAFLQKYVKCFKEETSTLLELYRGKGTC</sequence>
<evidence type="ECO:0000313" key="5">
    <source>
        <dbReference type="Proteomes" id="UP000075243"/>
    </source>
</evidence>
<keyword evidence="5" id="KW-1185">Reference proteome</keyword>
<accession>A0A151STJ1</accession>
<name>A0A151STJ1_CAJCA</name>
<dbReference type="PANTHER" id="PTHR13068">
    <property type="entry name" value="CGI-12 PROTEIN-RELATED"/>
    <property type="match status" value="1"/>
</dbReference>
<evidence type="ECO:0000256" key="2">
    <source>
        <dbReference type="ARBA" id="ARBA00022472"/>
    </source>
</evidence>
<dbReference type="InterPro" id="IPR003690">
    <property type="entry name" value="MTERF"/>
</dbReference>
<dbReference type="Proteomes" id="UP000075243">
    <property type="component" value="Chromosome 11"/>
</dbReference>
<evidence type="ECO:0000256" key="1">
    <source>
        <dbReference type="ARBA" id="ARBA00007692"/>
    </source>
</evidence>
<dbReference type="GO" id="GO:0003676">
    <property type="term" value="F:nucleic acid binding"/>
    <property type="evidence" value="ECO:0007669"/>
    <property type="project" value="InterPro"/>
</dbReference>